<feature type="transmembrane region" description="Helical" evidence="1">
    <location>
        <begin position="44"/>
        <end position="64"/>
    </location>
</feature>
<dbReference type="PANTHER" id="PTHR34989">
    <property type="entry name" value="PROTEIN HDED"/>
    <property type="match status" value="1"/>
</dbReference>
<dbReference type="EMBL" id="JACHIT010000002">
    <property type="protein sequence ID" value="MBB5916404.1"/>
    <property type="molecule type" value="Genomic_DNA"/>
</dbReference>
<dbReference type="InterPro" id="IPR052712">
    <property type="entry name" value="Acid_resist_chaperone_HdeD"/>
</dbReference>
<organism evidence="2 3">
    <name type="scientific">Nocardia transvalensis</name>
    <dbReference type="NCBI Taxonomy" id="37333"/>
    <lineage>
        <taxon>Bacteria</taxon>
        <taxon>Bacillati</taxon>
        <taxon>Actinomycetota</taxon>
        <taxon>Actinomycetes</taxon>
        <taxon>Mycobacteriales</taxon>
        <taxon>Nocardiaceae</taxon>
        <taxon>Nocardia</taxon>
    </lineage>
</organism>
<sequence length="203" mass="21288">MPTLRVAGRTDVFAGGAWQAALAIGVATVGLGVVILFWPDKTEQVAGLLFGACLLLTAVWQLMIAFRARVSGGLRALEFLTALIALLLAAWCLRSGDWVAVLALWIGIGWAVHGIVQAIVAVWSDDLPHAGRVEFYGLLTVLAGVLLVIWPINTLAGLAVPVGLGQIFLGGTEIRVAVRLDRAAAQGDTVGVHGLLRTQPKAG</sequence>
<dbReference type="PANTHER" id="PTHR34989:SF1">
    <property type="entry name" value="PROTEIN HDED"/>
    <property type="match status" value="1"/>
</dbReference>
<accession>A0A7W9PHT7</accession>
<keyword evidence="1" id="KW-0812">Transmembrane</keyword>
<dbReference type="Proteomes" id="UP000540412">
    <property type="component" value="Unassembled WGS sequence"/>
</dbReference>
<evidence type="ECO:0000313" key="3">
    <source>
        <dbReference type="Proteomes" id="UP000540412"/>
    </source>
</evidence>
<feature type="transmembrane region" description="Helical" evidence="1">
    <location>
        <begin position="102"/>
        <end position="123"/>
    </location>
</feature>
<name>A0A7W9PHT7_9NOCA</name>
<gene>
    <name evidence="2" type="ORF">BJY24_005316</name>
</gene>
<dbReference type="InterPro" id="IPR005325">
    <property type="entry name" value="DUF308_memb"/>
</dbReference>
<dbReference type="RefSeq" id="WP_040748218.1">
    <property type="nucleotide sequence ID" value="NZ_JACHIT010000002.1"/>
</dbReference>
<dbReference type="AlphaFoldDB" id="A0A7W9PHT7"/>
<dbReference type="GO" id="GO:0005886">
    <property type="term" value="C:plasma membrane"/>
    <property type="evidence" value="ECO:0007669"/>
    <property type="project" value="TreeGrafter"/>
</dbReference>
<keyword evidence="3" id="KW-1185">Reference proteome</keyword>
<dbReference type="Pfam" id="PF03729">
    <property type="entry name" value="DUF308"/>
    <property type="match status" value="2"/>
</dbReference>
<protein>
    <submittedName>
        <fullName evidence="2">Uncharacterized membrane protein HdeD (DUF308 family)</fullName>
    </submittedName>
</protein>
<evidence type="ECO:0000256" key="1">
    <source>
        <dbReference type="SAM" id="Phobius"/>
    </source>
</evidence>
<proteinExistence type="predicted"/>
<reference evidence="2 3" key="1">
    <citation type="submission" date="2020-08" db="EMBL/GenBank/DDBJ databases">
        <title>Sequencing the genomes of 1000 actinobacteria strains.</title>
        <authorList>
            <person name="Klenk H.-P."/>
        </authorList>
    </citation>
    <scope>NUCLEOTIDE SEQUENCE [LARGE SCALE GENOMIC DNA]</scope>
    <source>
        <strain evidence="2 3">DSM 43582</strain>
    </source>
</reference>
<feature type="transmembrane region" description="Helical" evidence="1">
    <location>
        <begin position="12"/>
        <end position="38"/>
    </location>
</feature>
<feature type="transmembrane region" description="Helical" evidence="1">
    <location>
        <begin position="135"/>
        <end position="152"/>
    </location>
</feature>
<keyword evidence="1" id="KW-0472">Membrane</keyword>
<feature type="transmembrane region" description="Helical" evidence="1">
    <location>
        <begin position="76"/>
        <end position="96"/>
    </location>
</feature>
<keyword evidence="1" id="KW-1133">Transmembrane helix</keyword>
<comment type="caution">
    <text evidence="2">The sequence shown here is derived from an EMBL/GenBank/DDBJ whole genome shotgun (WGS) entry which is preliminary data.</text>
</comment>
<evidence type="ECO:0000313" key="2">
    <source>
        <dbReference type="EMBL" id="MBB5916404.1"/>
    </source>
</evidence>